<name>A0A7C3EI55_UNCW3</name>
<accession>A0A7C3EI55</accession>
<dbReference type="Gene3D" id="2.60.40.4070">
    <property type="match status" value="1"/>
</dbReference>
<proteinExistence type="predicted"/>
<evidence type="ECO:0008006" key="2">
    <source>
        <dbReference type="Google" id="ProtNLM"/>
    </source>
</evidence>
<dbReference type="EMBL" id="DSTU01000008">
    <property type="protein sequence ID" value="HFJ54306.1"/>
    <property type="molecule type" value="Genomic_DNA"/>
</dbReference>
<reference evidence="1" key="1">
    <citation type="journal article" date="2020" name="mSystems">
        <title>Genome- and Community-Level Interaction Insights into Carbon Utilization and Element Cycling Functions of Hydrothermarchaeota in Hydrothermal Sediment.</title>
        <authorList>
            <person name="Zhou Z."/>
            <person name="Liu Y."/>
            <person name="Xu W."/>
            <person name="Pan J."/>
            <person name="Luo Z.H."/>
            <person name="Li M."/>
        </authorList>
    </citation>
    <scope>NUCLEOTIDE SEQUENCE [LARGE SCALE GENOMIC DNA]</scope>
    <source>
        <strain evidence="1">SpSt-465</strain>
    </source>
</reference>
<sequence>MTVAYNITVLMSAALGWLLIAQLNSFEFTPISSPQYAGESLAVTIIARDPSGGVYNYNRPAFLSTSKGATYIYPNVIGPFRNGVWQGKVMVTLAESLRILCTDDSLRVTSSSNQFTVSPGAPARFVIILPGQQLSAGTREGKLGIPDNQTAGDSFIFRVYLTDAWCNPVYAHSDSVLLRATDSFALLPSNALISNGVGQFTGRLRQAGQHQLFALPVSGRTFRSDSSSLILITPGIFAQLLVLLPGEEPLPGDTASAGWQTPGKSGIPVPQYVREPFSVKVLPCDRCWNRVSSPGLPVSLHSDFGAEFQPAETVLMDSAVFYAEFYYPGTNQDIWAADRNNQYISYRTRLEIRARGNQLEISAPDTVLAGETAYIRVVVRDANGQPVPLSVCRFMVLRGNGEMLENALLTDTAGIAVGRFLCTRARFGESDTIQISSGTADSLLPIYVNIPDSAILSGKIVAFPNPFGFNRDAVEIYYYLNRSSPIDFRIYDPFGNEVFSRLIPAGEAGAQAGINCIVWNGRNSAGRRVASGIYTVQIIGQLHTGTIFKSTYRLGVVW</sequence>
<dbReference type="AlphaFoldDB" id="A0A7C3EI55"/>
<gene>
    <name evidence="1" type="ORF">ENS16_06415</name>
</gene>
<organism evidence="1">
    <name type="scientific">candidate division WOR-3 bacterium</name>
    <dbReference type="NCBI Taxonomy" id="2052148"/>
    <lineage>
        <taxon>Bacteria</taxon>
        <taxon>Bacteria division WOR-3</taxon>
    </lineage>
</organism>
<comment type="caution">
    <text evidence="1">The sequence shown here is derived from an EMBL/GenBank/DDBJ whole genome shotgun (WGS) entry which is preliminary data.</text>
</comment>
<protein>
    <recommendedName>
        <fullName evidence="2">FlgD Ig-like domain-containing protein</fullName>
    </recommendedName>
</protein>
<evidence type="ECO:0000313" key="1">
    <source>
        <dbReference type="EMBL" id="HFJ54306.1"/>
    </source>
</evidence>